<evidence type="ECO:0000256" key="1">
    <source>
        <dbReference type="SAM" id="MobiDB-lite"/>
    </source>
</evidence>
<keyword evidence="4" id="KW-1185">Reference proteome</keyword>
<comment type="caution">
    <text evidence="3">The sequence shown here is derived from an EMBL/GenBank/DDBJ whole genome shotgun (WGS) entry which is preliminary data.</text>
</comment>
<reference evidence="3 4" key="1">
    <citation type="submission" date="2023-01" db="EMBL/GenBank/DDBJ databases">
        <title>Analysis of 21 Apiospora genomes using comparative genomics revels a genus with tremendous synthesis potential of carbohydrate active enzymes and secondary metabolites.</title>
        <authorList>
            <person name="Sorensen T."/>
        </authorList>
    </citation>
    <scope>NUCLEOTIDE SEQUENCE [LARGE SCALE GENOMIC DNA]</scope>
    <source>
        <strain evidence="3 4">CBS 20057</strain>
    </source>
</reference>
<feature type="transmembrane region" description="Helical" evidence="2">
    <location>
        <begin position="250"/>
        <end position="276"/>
    </location>
</feature>
<name>A0ABR1SAC7_9PEZI</name>
<evidence type="ECO:0008006" key="5">
    <source>
        <dbReference type="Google" id="ProtNLM"/>
    </source>
</evidence>
<accession>A0ABR1SAC7</accession>
<evidence type="ECO:0000313" key="3">
    <source>
        <dbReference type="EMBL" id="KAK8028787.1"/>
    </source>
</evidence>
<feature type="region of interest" description="Disordered" evidence="1">
    <location>
        <begin position="308"/>
        <end position="358"/>
    </location>
</feature>
<organism evidence="3 4">
    <name type="scientific">Apiospora marii</name>
    <dbReference type="NCBI Taxonomy" id="335849"/>
    <lineage>
        <taxon>Eukaryota</taxon>
        <taxon>Fungi</taxon>
        <taxon>Dikarya</taxon>
        <taxon>Ascomycota</taxon>
        <taxon>Pezizomycotina</taxon>
        <taxon>Sordariomycetes</taxon>
        <taxon>Xylariomycetidae</taxon>
        <taxon>Amphisphaeriales</taxon>
        <taxon>Apiosporaceae</taxon>
        <taxon>Apiospora</taxon>
    </lineage>
</organism>
<keyword evidence="2" id="KW-1133">Transmembrane helix</keyword>
<evidence type="ECO:0000256" key="2">
    <source>
        <dbReference type="SAM" id="Phobius"/>
    </source>
</evidence>
<evidence type="ECO:0000313" key="4">
    <source>
        <dbReference type="Proteomes" id="UP001396898"/>
    </source>
</evidence>
<keyword evidence="2" id="KW-0812">Transmembrane</keyword>
<sequence length="375" mass="41010">MVQRAEEDSLILRLLLPGDAYITRVCLAWPGQSVNLVACILAGPQGSLLRDALHRPFSAVSPRPNPILETLAQGAGFQNPGHTRNPKYDPLGAVEVWRVGESRTVVFNTPWTEFSVELWQSVGAEHVNQTVQKALYQRDADLFLVVELPGQDLPKCFNWTVESYDLKLSDSNMFFFWLRDPSDASRSVTSPYFNMTTDPFASTTSKYLSYASLEVSPGTPTAPPARTTPTTTPIVPVNPPAQGGDGRISLAVQVGIGVGISVGGICSFVCAAILCVHLRKKVSLKRSAKDSDQESVSSLPWPPTPKFAFAGSETWSPPKPPRSTSPLVKQVEHVEMPMGRPLQQTQTRASVVSDKKTKRYELDGLPRTASSVYSR</sequence>
<keyword evidence="2" id="KW-0472">Membrane</keyword>
<dbReference type="EMBL" id="JAQQWI010000007">
    <property type="protein sequence ID" value="KAK8028787.1"/>
    <property type="molecule type" value="Genomic_DNA"/>
</dbReference>
<gene>
    <name evidence="3" type="ORF">PG991_005843</name>
</gene>
<dbReference type="Proteomes" id="UP001396898">
    <property type="component" value="Unassembled WGS sequence"/>
</dbReference>
<protein>
    <recommendedName>
        <fullName evidence="5">Mid2 domain-containing protein</fullName>
    </recommendedName>
</protein>
<proteinExistence type="predicted"/>